<evidence type="ECO:0000256" key="3">
    <source>
        <dbReference type="ARBA" id="ARBA00022963"/>
    </source>
</evidence>
<dbReference type="SUPFAM" id="SSF52151">
    <property type="entry name" value="FabD/lysophospholipase-like"/>
    <property type="match status" value="1"/>
</dbReference>
<dbReference type="EC" id="3.1.1.-" evidence="6"/>
<reference evidence="8 9" key="1">
    <citation type="submission" date="2019-05" db="EMBL/GenBank/DDBJ databases">
        <title>Mikania micrantha, genome provides insights into the molecular mechanism of rapid growth.</title>
        <authorList>
            <person name="Liu B."/>
        </authorList>
    </citation>
    <scope>NUCLEOTIDE SEQUENCE [LARGE SCALE GENOMIC DNA]</scope>
    <source>
        <strain evidence="8">NLD-2019</strain>
        <tissue evidence="8">Leaf</tissue>
    </source>
</reference>
<dbReference type="PANTHER" id="PTHR32241">
    <property type="entry name" value="PATATIN-LIKE PROTEIN 6"/>
    <property type="match status" value="1"/>
</dbReference>
<dbReference type="PANTHER" id="PTHR32241:SF13">
    <property type="entry name" value="INACTIVE PATATIN-LIKE PROTEIN 9-RELATED"/>
    <property type="match status" value="1"/>
</dbReference>
<dbReference type="Pfam" id="PF01734">
    <property type="entry name" value="Patatin"/>
    <property type="match status" value="1"/>
</dbReference>
<dbReference type="InterPro" id="IPR016035">
    <property type="entry name" value="Acyl_Trfase/lysoPLipase"/>
</dbReference>
<keyword evidence="2 6" id="KW-0378">Hydrolase</keyword>
<dbReference type="InterPro" id="IPR002641">
    <property type="entry name" value="PNPLA_dom"/>
</dbReference>
<gene>
    <name evidence="8" type="ORF">E3N88_33766</name>
</gene>
<comment type="caution">
    <text evidence="8">The sequence shown here is derived from an EMBL/GenBank/DDBJ whole genome shotgun (WGS) entry which is preliminary data.</text>
</comment>
<sequence>MELSKVTLEIFSKLEQQWLSQRDGNKKTRVLSIDGGGTNGIPSGPALIHLEHQIQLKTGNSNSRIVDFFDIIAGTGIGAILAAMINADDGTGRPLFSTKQAVKFVTDRWTEMYKVKNVGLVHRRRAFSGESMEKVLKQALTRDIDGKVLTLTDTCKPLIVPCYDLKSSAPFVFSRADATESNSYNFDLWKVCRATSSDPAMFKPFHFTSVDGKTSCSAIDGGLVMNNPSAAAVTHVLHNKRDFPSVTGVENLLVLSLGNGPVNISPERKISRSGYCRNQYVVGVARDGVSETVDQMLANAFCWNHTDYIRIQVNGCLTGGVGPATEEVLVERGVESLPFGGKRLLTETNGQRIDNFVQRLVASGTSNLPPSPCKSGAVSQLVNGR</sequence>
<dbReference type="GO" id="GO:0016042">
    <property type="term" value="P:lipid catabolic process"/>
    <property type="evidence" value="ECO:0007669"/>
    <property type="project" value="UniProtKB-KW"/>
</dbReference>
<proteinExistence type="inferred from homology"/>
<evidence type="ECO:0000256" key="5">
    <source>
        <dbReference type="PROSITE-ProRule" id="PRU01161"/>
    </source>
</evidence>
<evidence type="ECO:0000256" key="6">
    <source>
        <dbReference type="RuleBase" id="RU361262"/>
    </source>
</evidence>
<dbReference type="GO" id="GO:0016787">
    <property type="term" value="F:hydrolase activity"/>
    <property type="evidence" value="ECO:0007669"/>
    <property type="project" value="UniProtKB-KW"/>
</dbReference>
<keyword evidence="3 6" id="KW-0442">Lipid degradation</keyword>
<keyword evidence="4 6" id="KW-0443">Lipid metabolism</keyword>
<feature type="short sequence motif" description="GXGXXG" evidence="5">
    <location>
        <begin position="35"/>
        <end position="40"/>
    </location>
</feature>
<evidence type="ECO:0000256" key="4">
    <source>
        <dbReference type="ARBA" id="ARBA00023098"/>
    </source>
</evidence>
<accession>A0A5N6MC59</accession>
<comment type="similarity">
    <text evidence="1 6">Belongs to the patatin family.</text>
</comment>
<evidence type="ECO:0000256" key="2">
    <source>
        <dbReference type="ARBA" id="ARBA00022801"/>
    </source>
</evidence>
<keyword evidence="9" id="KW-1185">Reference proteome</keyword>
<dbReference type="OrthoDB" id="630895at2759"/>
<evidence type="ECO:0000313" key="8">
    <source>
        <dbReference type="EMBL" id="KAD3338245.1"/>
    </source>
</evidence>
<comment type="function">
    <text evidence="6">Lipolytic acyl hydrolase (LAH).</text>
</comment>
<organism evidence="8 9">
    <name type="scientific">Mikania micrantha</name>
    <name type="common">bitter vine</name>
    <dbReference type="NCBI Taxonomy" id="192012"/>
    <lineage>
        <taxon>Eukaryota</taxon>
        <taxon>Viridiplantae</taxon>
        <taxon>Streptophyta</taxon>
        <taxon>Embryophyta</taxon>
        <taxon>Tracheophyta</taxon>
        <taxon>Spermatophyta</taxon>
        <taxon>Magnoliopsida</taxon>
        <taxon>eudicotyledons</taxon>
        <taxon>Gunneridae</taxon>
        <taxon>Pentapetalae</taxon>
        <taxon>asterids</taxon>
        <taxon>campanulids</taxon>
        <taxon>Asterales</taxon>
        <taxon>Asteraceae</taxon>
        <taxon>Asteroideae</taxon>
        <taxon>Heliantheae alliance</taxon>
        <taxon>Eupatorieae</taxon>
        <taxon>Mikania</taxon>
    </lineage>
</organism>
<evidence type="ECO:0000256" key="1">
    <source>
        <dbReference type="ARBA" id="ARBA00010240"/>
    </source>
</evidence>
<name>A0A5N6MC59_9ASTR</name>
<dbReference type="PROSITE" id="PS51635">
    <property type="entry name" value="PNPLA"/>
    <property type="match status" value="1"/>
</dbReference>
<feature type="short sequence motif" description="DGA/G" evidence="5">
    <location>
        <begin position="220"/>
        <end position="222"/>
    </location>
</feature>
<dbReference type="Proteomes" id="UP000326396">
    <property type="component" value="Linkage Group LG6"/>
</dbReference>
<dbReference type="Gene3D" id="3.40.1090.10">
    <property type="entry name" value="Cytosolic phospholipase A2 catalytic domain"/>
    <property type="match status" value="1"/>
</dbReference>
<comment type="domain">
    <text evidence="6">The nitrogen atoms of the two glycine residues in the GGXR motif define the oxyanion hole, and stabilize the oxyanion that forms during the nucleophilic attack by the catalytic serine during substrate cleavage.</text>
</comment>
<dbReference type="AlphaFoldDB" id="A0A5N6MC59"/>
<comment type="caution">
    <text evidence="5">Lacks conserved residue(s) required for the propagation of feature annotation.</text>
</comment>
<evidence type="ECO:0000259" key="7">
    <source>
        <dbReference type="PROSITE" id="PS51635"/>
    </source>
</evidence>
<protein>
    <recommendedName>
        <fullName evidence="6">Patatin</fullName>
        <ecNumber evidence="6">3.1.1.-</ecNumber>
    </recommendedName>
</protein>
<dbReference type="EMBL" id="SZYD01000016">
    <property type="protein sequence ID" value="KAD3338245.1"/>
    <property type="molecule type" value="Genomic_DNA"/>
</dbReference>
<feature type="domain" description="PNPLA" evidence="7">
    <location>
        <begin position="31"/>
        <end position="233"/>
    </location>
</feature>
<evidence type="ECO:0000313" key="9">
    <source>
        <dbReference type="Proteomes" id="UP000326396"/>
    </source>
</evidence>